<sequence length="440" mass="47474">MDFINKIKHGGGLVFIEKISNWAGAFSGQRHLSAVRESFVALMPLIIAASLFILINNVLLNGESGLVGFLGLEGAWVGHLQEIGIRVYNGTLNILAFLATMMISYRLANSYGEEGITYAIFSLACLFVLFPVTIPVTVPTGEVFQVSGLISGNESGAAGMFVGIFVALISTELFRKVSASPKLKITLADSVPPSVSRSFNVLIPMILVLTLLSIFAWSLTSLFNKNIHEIVTLMIQAPLQNILQGLSGVIGLLLTQNGLWWAGIHGASIMYPITETTLLVAIQENTAAFKAGLEIPHIVTKPFLDAFGFMGGGGQTIGLLIALWIAAKKSEHRAITRLATPGMLFNINEPIIFGLPVMFNPVLIVPFLFTPIISIVIAYAATAMDFINHTYVLVPWTTPPVVSAFLATGGDWRAAVLSVFLIGLSVIIYLPFVIVMNKQK</sequence>
<dbReference type="GO" id="GO:0008982">
    <property type="term" value="F:protein-N(PI)-phosphohistidine-sugar phosphotransferase activity"/>
    <property type="evidence" value="ECO:0007669"/>
    <property type="project" value="UniProtKB-UniRule"/>
</dbReference>
<dbReference type="GO" id="GO:1901264">
    <property type="term" value="P:carbohydrate derivative transport"/>
    <property type="evidence" value="ECO:0007669"/>
    <property type="project" value="TreeGrafter"/>
</dbReference>
<evidence type="ECO:0000256" key="4">
    <source>
        <dbReference type="ARBA" id="ARBA00022597"/>
    </source>
</evidence>
<feature type="transmembrane region" description="Helical" evidence="9">
    <location>
        <begin position="39"/>
        <end position="60"/>
    </location>
</feature>
<keyword evidence="6 9" id="KW-1133">Transmembrane helix</keyword>
<evidence type="ECO:0000313" key="11">
    <source>
        <dbReference type="EMBL" id="MBC6324473.1"/>
    </source>
</evidence>
<evidence type="ECO:0000256" key="9">
    <source>
        <dbReference type="SAM" id="Phobius"/>
    </source>
</evidence>
<comment type="subcellular location">
    <subcellularLocation>
        <location evidence="1">Cell membrane</location>
        <topology evidence="1">Multi-pass membrane protein</topology>
    </subcellularLocation>
</comment>
<dbReference type="PANTHER" id="PTHR33989">
    <property type="match status" value="1"/>
</dbReference>
<dbReference type="RefSeq" id="WP_045269202.1">
    <property type="nucleotide sequence ID" value="NZ_AP022498.1"/>
</dbReference>
<evidence type="ECO:0000256" key="3">
    <source>
        <dbReference type="ARBA" id="ARBA00022475"/>
    </source>
</evidence>
<dbReference type="InterPro" id="IPR003352">
    <property type="entry name" value="PTS_EIIC"/>
</dbReference>
<feature type="transmembrane region" description="Helical" evidence="9">
    <location>
        <begin position="87"/>
        <end position="108"/>
    </location>
</feature>
<evidence type="ECO:0000256" key="1">
    <source>
        <dbReference type="ARBA" id="ARBA00004651"/>
    </source>
</evidence>
<feature type="transmembrane region" description="Helical" evidence="9">
    <location>
        <begin position="115"/>
        <end position="136"/>
    </location>
</feature>
<evidence type="ECO:0000256" key="6">
    <source>
        <dbReference type="ARBA" id="ARBA00022989"/>
    </source>
</evidence>
<protein>
    <recommendedName>
        <fullName evidence="8">Permease IIC component</fullName>
    </recommendedName>
</protein>
<dbReference type="PIRSF" id="PIRSF006351">
    <property type="entry name" value="PTS_EIIC-Cellobiose"/>
    <property type="match status" value="1"/>
</dbReference>
<keyword evidence="4 8" id="KW-0762">Sugar transport</keyword>
<evidence type="ECO:0000256" key="8">
    <source>
        <dbReference type="PIRNR" id="PIRNR006351"/>
    </source>
</evidence>
<keyword evidence="5 9" id="KW-0812">Transmembrane</keyword>
<dbReference type="InterPro" id="IPR004796">
    <property type="entry name" value="PTS_IIC_cello"/>
</dbReference>
<evidence type="ECO:0000259" key="10">
    <source>
        <dbReference type="PROSITE" id="PS51105"/>
    </source>
</evidence>
<feature type="transmembrane region" description="Helical" evidence="9">
    <location>
        <begin position="156"/>
        <end position="174"/>
    </location>
</feature>
<dbReference type="GO" id="GO:0005886">
    <property type="term" value="C:plasma membrane"/>
    <property type="evidence" value="ECO:0007669"/>
    <property type="project" value="UniProtKB-SubCell"/>
</dbReference>
<keyword evidence="2 8" id="KW-0813">Transport</keyword>
<name>A0AAW3XKS5_9ENTR</name>
<feature type="domain" description="PTS EIIC type-3" evidence="10">
    <location>
        <begin position="15"/>
        <end position="432"/>
    </location>
</feature>
<dbReference type="NCBIfam" id="TIGR00410">
    <property type="entry name" value="lacE"/>
    <property type="match status" value="1"/>
</dbReference>
<dbReference type="PROSITE" id="PS51105">
    <property type="entry name" value="PTS_EIIC_TYPE_3"/>
    <property type="match status" value="1"/>
</dbReference>
<keyword evidence="3 8" id="KW-1003">Cell membrane</keyword>
<evidence type="ECO:0000256" key="7">
    <source>
        <dbReference type="ARBA" id="ARBA00023136"/>
    </source>
</evidence>
<evidence type="ECO:0000256" key="2">
    <source>
        <dbReference type="ARBA" id="ARBA00022448"/>
    </source>
</evidence>
<keyword evidence="7 8" id="KW-0472">Membrane</keyword>
<gene>
    <name evidence="11" type="ORF">H9R40_14750</name>
</gene>
<dbReference type="InterPro" id="IPR004501">
    <property type="entry name" value="PTS_EIIC_3"/>
</dbReference>
<comment type="function">
    <text evidence="8">The phosphoenolpyruvate-dependent sugar phosphotransferase system (PTS), a major carbohydrate active -transport system, catalyzes the phosphorylation of incoming sugar substrates concomitant with their translocation across the cell membrane.</text>
</comment>
<accession>A0AAW3XKS5</accession>
<evidence type="ECO:0000313" key="12">
    <source>
        <dbReference type="Proteomes" id="UP000613022"/>
    </source>
</evidence>
<dbReference type="AlphaFoldDB" id="A0AAW3XKS5"/>
<dbReference type="Pfam" id="PF02378">
    <property type="entry name" value="PTS_EIIC"/>
    <property type="match status" value="1"/>
</dbReference>
<feature type="transmembrane region" description="Helical" evidence="9">
    <location>
        <begin position="414"/>
        <end position="435"/>
    </location>
</feature>
<feature type="transmembrane region" description="Helical" evidence="9">
    <location>
        <begin position="199"/>
        <end position="219"/>
    </location>
</feature>
<dbReference type="InterPro" id="IPR051088">
    <property type="entry name" value="PTS_Sugar-EIIC/EIIB"/>
</dbReference>
<feature type="transmembrane region" description="Helical" evidence="9">
    <location>
        <begin position="363"/>
        <end position="383"/>
    </location>
</feature>
<evidence type="ECO:0000256" key="5">
    <source>
        <dbReference type="ARBA" id="ARBA00022692"/>
    </source>
</evidence>
<dbReference type="GO" id="GO:0009401">
    <property type="term" value="P:phosphoenolpyruvate-dependent sugar phosphotransferase system"/>
    <property type="evidence" value="ECO:0007669"/>
    <property type="project" value="InterPro"/>
</dbReference>
<organism evidence="11 12">
    <name type="scientific">Enterobacter kobei</name>
    <dbReference type="NCBI Taxonomy" id="208224"/>
    <lineage>
        <taxon>Bacteria</taxon>
        <taxon>Pseudomonadati</taxon>
        <taxon>Pseudomonadota</taxon>
        <taxon>Gammaproteobacteria</taxon>
        <taxon>Enterobacterales</taxon>
        <taxon>Enterobacteriaceae</taxon>
        <taxon>Enterobacter</taxon>
        <taxon>Enterobacter cloacae complex</taxon>
    </lineage>
</organism>
<dbReference type="Proteomes" id="UP000613022">
    <property type="component" value="Unassembled WGS sequence"/>
</dbReference>
<reference evidence="11" key="1">
    <citation type="submission" date="2020-08" db="EMBL/GenBank/DDBJ databases">
        <title>Distribution of Beta-Lactamase Producing Gram-Negative Bacterial Isolates in Isabela River of Santo Domingo, Dominican Republic.</title>
        <authorList>
            <person name="Calderon V."/>
            <person name="Del Rosario C."/>
            <person name="Duarte A."/>
            <person name="Bonnelly R."/>
            <person name="Barauna R."/>
            <person name="Ramos R.T."/>
            <person name="Perdomo O.P."/>
            <person name="Rodriguez De Francisco L.E."/>
            <person name="Franco De Los Santos E.F."/>
        </authorList>
    </citation>
    <scope>NUCLEOTIDE SEQUENCE</scope>
    <source>
        <strain evidence="11">INTEC_BI4_1.1</strain>
    </source>
</reference>
<feature type="transmembrane region" description="Helical" evidence="9">
    <location>
        <begin position="306"/>
        <end position="326"/>
    </location>
</feature>
<proteinExistence type="predicted"/>
<dbReference type="PANTHER" id="PTHR33989:SF10">
    <property type="entry name" value="PERMEASE IIC COMPONENT"/>
    <property type="match status" value="1"/>
</dbReference>
<comment type="caution">
    <text evidence="11">The sequence shown here is derived from an EMBL/GenBank/DDBJ whole genome shotgun (WGS) entry which is preliminary data.</text>
</comment>
<dbReference type="EMBL" id="JACSEP010000034">
    <property type="protein sequence ID" value="MBC6324473.1"/>
    <property type="molecule type" value="Genomic_DNA"/>
</dbReference>